<reference evidence="2 3" key="1">
    <citation type="journal article" date="2016" name="Nat. Commun.">
        <title>Ectomycorrhizal ecology is imprinted in the genome of the dominant symbiotic fungus Cenococcum geophilum.</title>
        <authorList>
            <consortium name="DOE Joint Genome Institute"/>
            <person name="Peter M."/>
            <person name="Kohler A."/>
            <person name="Ohm R.A."/>
            <person name="Kuo A."/>
            <person name="Krutzmann J."/>
            <person name="Morin E."/>
            <person name="Arend M."/>
            <person name="Barry K.W."/>
            <person name="Binder M."/>
            <person name="Choi C."/>
            <person name="Clum A."/>
            <person name="Copeland A."/>
            <person name="Grisel N."/>
            <person name="Haridas S."/>
            <person name="Kipfer T."/>
            <person name="LaButti K."/>
            <person name="Lindquist E."/>
            <person name="Lipzen A."/>
            <person name="Maire R."/>
            <person name="Meier B."/>
            <person name="Mihaltcheva S."/>
            <person name="Molinier V."/>
            <person name="Murat C."/>
            <person name="Poggeler S."/>
            <person name="Quandt C.A."/>
            <person name="Sperisen C."/>
            <person name="Tritt A."/>
            <person name="Tisserant E."/>
            <person name="Crous P.W."/>
            <person name="Henrissat B."/>
            <person name="Nehls U."/>
            <person name="Egli S."/>
            <person name="Spatafora J.W."/>
            <person name="Grigoriev I.V."/>
            <person name="Martin F.M."/>
        </authorList>
    </citation>
    <scope>NUCLEOTIDE SEQUENCE [LARGE SCALE GENOMIC DNA]</scope>
    <source>
        <strain evidence="2 3">CBS 459.81</strain>
    </source>
</reference>
<dbReference type="Pfam" id="PF13424">
    <property type="entry name" value="TPR_12"/>
    <property type="match status" value="2"/>
</dbReference>
<evidence type="ECO:0000256" key="1">
    <source>
        <dbReference type="PROSITE-ProRule" id="PRU00339"/>
    </source>
</evidence>
<dbReference type="SUPFAM" id="SSF52540">
    <property type="entry name" value="P-loop containing nucleoside triphosphate hydrolases"/>
    <property type="match status" value="1"/>
</dbReference>
<accession>A0A8E2E6P9</accession>
<feature type="repeat" description="TPR" evidence="1">
    <location>
        <begin position="755"/>
        <end position="788"/>
    </location>
</feature>
<dbReference type="AlphaFoldDB" id="A0A8E2E6P9"/>
<dbReference type="Gene3D" id="3.40.50.300">
    <property type="entry name" value="P-loop containing nucleotide triphosphate hydrolases"/>
    <property type="match status" value="1"/>
</dbReference>
<evidence type="ECO:0000313" key="2">
    <source>
        <dbReference type="EMBL" id="OCK78308.1"/>
    </source>
</evidence>
<dbReference type="InterPro" id="IPR011990">
    <property type="entry name" value="TPR-like_helical_dom_sf"/>
</dbReference>
<dbReference type="OrthoDB" id="674604at2759"/>
<keyword evidence="1" id="KW-0802">TPR repeat</keyword>
<dbReference type="EMBL" id="KV745068">
    <property type="protein sequence ID" value="OCK78308.1"/>
    <property type="molecule type" value="Genomic_DNA"/>
</dbReference>
<gene>
    <name evidence="2" type="ORF">K432DRAFT_436031</name>
</gene>
<dbReference type="Gene3D" id="1.25.40.10">
    <property type="entry name" value="Tetratricopeptide repeat domain"/>
    <property type="match status" value="2"/>
</dbReference>
<dbReference type="PANTHER" id="PTHR46082:SF6">
    <property type="entry name" value="AAA+ ATPASE DOMAIN-CONTAINING PROTEIN-RELATED"/>
    <property type="match status" value="1"/>
</dbReference>
<protein>
    <submittedName>
        <fullName evidence="2">TPR-like protein</fullName>
    </submittedName>
</protein>
<dbReference type="Proteomes" id="UP000250266">
    <property type="component" value="Unassembled WGS sequence"/>
</dbReference>
<dbReference type="PROSITE" id="PS50005">
    <property type="entry name" value="TPR"/>
    <property type="match status" value="2"/>
</dbReference>
<proteinExistence type="predicted"/>
<dbReference type="InterPro" id="IPR019734">
    <property type="entry name" value="TPR_rpt"/>
</dbReference>
<dbReference type="SMART" id="SM00028">
    <property type="entry name" value="TPR"/>
    <property type="match status" value="5"/>
</dbReference>
<dbReference type="InterPro" id="IPR027417">
    <property type="entry name" value="P-loop_NTPase"/>
</dbReference>
<dbReference type="PANTHER" id="PTHR46082">
    <property type="entry name" value="ATP/GTP-BINDING PROTEIN-RELATED"/>
    <property type="match status" value="1"/>
</dbReference>
<feature type="repeat" description="TPR" evidence="1">
    <location>
        <begin position="671"/>
        <end position="704"/>
    </location>
</feature>
<keyword evidence="3" id="KW-1185">Reference proteome</keyword>
<sequence length="845" mass="96268">MGTPHLGVSSAEIGENLVKVASVFIPANSKLLEHLRRDSEFLREQLLQYGPISTDFETVYFYEAYATKVGGVSRLSFAIRFGVHEIPEARCFVGRKKDLVRMRELLQAEGRLILTGLGGIGKTTLAAAYASKYKDTYSAVFWLNAKDTDSLKQSFLSAAKRIARDHPAFQIDSKSIMEIDNLDKVVDAVKSWLDKPGNTKWLLIYDSHDTPKLPDSNNPEAFDIKSFLPDINKGAIIITTTVSRIEIGHHLSVDKLTKVKHSLAILSHASGRQNLATDPDAEALALEFDGLPLALATAGAYLHEVTISCAQYLLMYRKFYVRLQQLTPNLPSRPDRKLYSTWDLSFAHFRTQKPDSANLLRLWAYFDNQDIWFELLEECKGYGPEWFSKLTEDELSFHDAARVLCNYGLIKADLSPEREDTESKGYSMHNCVHSWTIHVLNQEWDFSLSKIALYRVALHCARARKETNFSLQRRLLQHANRCTDLVLNGWGPRDDHEFTIFIIVILGEMYMDHENLHDAERSFYWAMEMYKTLHGEDDERTLQAMQSLSNVCKRLGKLDEASSLLWDILRVKSKKFPAKHESTMHESTIETRGHFASVLMAQGKLIETEITCYIALVYGKPVINSDLELYLLTILGCLREKQGRLDEAEDLLQRVLDELLKKYGDEDFSTLGAMHNLANVYVREGRFADAEKKYKRILRAREKTQGMKHNDTLDAVNKLGVFYLQWKKLDEAEAKLLQALKVREEVMGAKHLSTLKTVSDLGEVYAKQRKFPKAEEHYQRALDGYESVLEPDHAANTYNLDGVSLADASTKEEIIACFGKFSERDSYAYCALLLLQTLPHINQVC</sequence>
<evidence type="ECO:0000313" key="3">
    <source>
        <dbReference type="Proteomes" id="UP000250266"/>
    </source>
</evidence>
<dbReference type="PRINTS" id="PR00364">
    <property type="entry name" value="DISEASERSIST"/>
</dbReference>
<organism evidence="2 3">
    <name type="scientific">Lepidopterella palustris CBS 459.81</name>
    <dbReference type="NCBI Taxonomy" id="1314670"/>
    <lineage>
        <taxon>Eukaryota</taxon>
        <taxon>Fungi</taxon>
        <taxon>Dikarya</taxon>
        <taxon>Ascomycota</taxon>
        <taxon>Pezizomycotina</taxon>
        <taxon>Dothideomycetes</taxon>
        <taxon>Pleosporomycetidae</taxon>
        <taxon>Mytilinidiales</taxon>
        <taxon>Argynnaceae</taxon>
        <taxon>Lepidopterella</taxon>
    </lineage>
</organism>
<dbReference type="InterPro" id="IPR053137">
    <property type="entry name" value="NLR-like"/>
</dbReference>
<name>A0A8E2E6P9_9PEZI</name>
<dbReference type="SUPFAM" id="SSF48452">
    <property type="entry name" value="TPR-like"/>
    <property type="match status" value="1"/>
</dbReference>
<dbReference type="GO" id="GO:0043531">
    <property type="term" value="F:ADP binding"/>
    <property type="evidence" value="ECO:0007669"/>
    <property type="project" value="InterPro"/>
</dbReference>